<dbReference type="Proteomes" id="UP001596505">
    <property type="component" value="Unassembled WGS sequence"/>
</dbReference>
<comment type="caution">
    <text evidence="2">The sequence shown here is derived from an EMBL/GenBank/DDBJ whole genome shotgun (WGS) entry which is preliminary data.</text>
</comment>
<organism evidence="2 3">
    <name type="scientific">Scopulibacillus cellulosilyticus</name>
    <dbReference type="NCBI Taxonomy" id="2665665"/>
    <lineage>
        <taxon>Bacteria</taxon>
        <taxon>Bacillati</taxon>
        <taxon>Bacillota</taxon>
        <taxon>Bacilli</taxon>
        <taxon>Bacillales</taxon>
        <taxon>Sporolactobacillaceae</taxon>
        <taxon>Scopulibacillus</taxon>
    </lineage>
</organism>
<reference evidence="3" key="1">
    <citation type="journal article" date="2019" name="Int. J. Syst. Evol. Microbiol.">
        <title>The Global Catalogue of Microorganisms (GCM) 10K type strain sequencing project: providing services to taxonomists for standard genome sequencing and annotation.</title>
        <authorList>
            <consortium name="The Broad Institute Genomics Platform"/>
            <consortium name="The Broad Institute Genome Sequencing Center for Infectious Disease"/>
            <person name="Wu L."/>
            <person name="Ma J."/>
        </authorList>
    </citation>
    <scope>NUCLEOTIDE SEQUENCE [LARGE SCALE GENOMIC DNA]</scope>
    <source>
        <strain evidence="3">CGMCC 1.16305</strain>
    </source>
</reference>
<keyword evidence="1" id="KW-0472">Membrane</keyword>
<feature type="transmembrane region" description="Helical" evidence="1">
    <location>
        <begin position="137"/>
        <end position="155"/>
    </location>
</feature>
<feature type="transmembrane region" description="Helical" evidence="1">
    <location>
        <begin position="112"/>
        <end position="131"/>
    </location>
</feature>
<accession>A0ABW2PPY2</accession>
<evidence type="ECO:0000313" key="2">
    <source>
        <dbReference type="EMBL" id="MFC7391472.1"/>
    </source>
</evidence>
<protein>
    <submittedName>
        <fullName evidence="2">Uncharacterized protein</fullName>
    </submittedName>
</protein>
<keyword evidence="3" id="KW-1185">Reference proteome</keyword>
<gene>
    <name evidence="2" type="ORF">ACFQRG_00410</name>
</gene>
<keyword evidence="1" id="KW-0812">Transmembrane</keyword>
<keyword evidence="1" id="KW-1133">Transmembrane helix</keyword>
<feature type="transmembrane region" description="Helical" evidence="1">
    <location>
        <begin position="12"/>
        <end position="30"/>
    </location>
</feature>
<evidence type="ECO:0000256" key="1">
    <source>
        <dbReference type="SAM" id="Phobius"/>
    </source>
</evidence>
<sequence>MIKIIARYIHMVINKHCYIAILFGWLYTGFGQFYNGQYLKGLLFVIFNTFNNQYGHLNQAMMYSFTGNIESAKQILNYQWILNYPAYFAYAQWDAYKFGFIRDNSVKPPISHAFPFILAAMLSTVGIIYGSYSIDPIFVGLGGFLLGMVIGAIIIKISEKYR</sequence>
<name>A0ABW2PPY2_9BACL</name>
<evidence type="ECO:0000313" key="3">
    <source>
        <dbReference type="Proteomes" id="UP001596505"/>
    </source>
</evidence>
<dbReference type="EMBL" id="JBHTCO010000001">
    <property type="protein sequence ID" value="MFC7391472.1"/>
    <property type="molecule type" value="Genomic_DNA"/>
</dbReference>
<dbReference type="RefSeq" id="WP_380962498.1">
    <property type="nucleotide sequence ID" value="NZ_JBHTCO010000001.1"/>
</dbReference>
<proteinExistence type="predicted"/>